<proteinExistence type="predicted"/>
<dbReference type="Proteomes" id="UP000294980">
    <property type="component" value="Unassembled WGS sequence"/>
</dbReference>
<sequence length="82" mass="8845">MSVMGPAFAKPDTRQVRLINNVAPPERLRIVDQGTSRDRRLPGHSQTQPAARTLAVENEDSLGVSASTPQITVVALAHHPVL</sequence>
<keyword evidence="2" id="KW-1185">Reference proteome</keyword>
<name>A0A4R2KVE8_9GAMM</name>
<evidence type="ECO:0000313" key="2">
    <source>
        <dbReference type="Proteomes" id="UP000294980"/>
    </source>
</evidence>
<gene>
    <name evidence="1" type="ORF">EV688_110111</name>
</gene>
<protein>
    <submittedName>
        <fullName evidence="1">Uncharacterized protein</fullName>
    </submittedName>
</protein>
<dbReference type="AlphaFoldDB" id="A0A4R2KVE8"/>
<comment type="caution">
    <text evidence="1">The sequence shown here is derived from an EMBL/GenBank/DDBJ whole genome shotgun (WGS) entry which is preliminary data.</text>
</comment>
<organism evidence="1 2">
    <name type="scientific">Chromatocurvus halotolerans</name>
    <dbReference type="NCBI Taxonomy" id="1132028"/>
    <lineage>
        <taxon>Bacteria</taxon>
        <taxon>Pseudomonadati</taxon>
        <taxon>Pseudomonadota</taxon>
        <taxon>Gammaproteobacteria</taxon>
        <taxon>Cellvibrionales</taxon>
        <taxon>Halieaceae</taxon>
        <taxon>Chromatocurvus</taxon>
    </lineage>
</organism>
<dbReference type="EMBL" id="SLWX01000010">
    <property type="protein sequence ID" value="TCO75156.1"/>
    <property type="molecule type" value="Genomic_DNA"/>
</dbReference>
<accession>A0A4R2KVE8</accession>
<reference evidence="1 2" key="1">
    <citation type="submission" date="2019-03" db="EMBL/GenBank/DDBJ databases">
        <title>Genomic Encyclopedia of Type Strains, Phase IV (KMG-IV): sequencing the most valuable type-strain genomes for metagenomic binning, comparative biology and taxonomic classification.</title>
        <authorList>
            <person name="Goeker M."/>
        </authorList>
    </citation>
    <scope>NUCLEOTIDE SEQUENCE [LARGE SCALE GENOMIC DNA]</scope>
    <source>
        <strain evidence="1 2">DSM 23344</strain>
    </source>
</reference>
<evidence type="ECO:0000313" key="1">
    <source>
        <dbReference type="EMBL" id="TCO75156.1"/>
    </source>
</evidence>